<dbReference type="AlphaFoldDB" id="A0AAU7NSJ0"/>
<dbReference type="KEGG" id="mech:Q9L42_014615"/>
<feature type="compositionally biased region" description="Polar residues" evidence="1">
    <location>
        <begin position="65"/>
        <end position="74"/>
    </location>
</feature>
<dbReference type="SUPFAM" id="SSF48452">
    <property type="entry name" value="TPR-like"/>
    <property type="match status" value="1"/>
</dbReference>
<evidence type="ECO:0000256" key="1">
    <source>
        <dbReference type="SAM" id="MobiDB-lite"/>
    </source>
</evidence>
<name>A0AAU7NSJ0_9GAMM</name>
<organism evidence="2 3">
    <name type="scientific">Methylomarinum roseum</name>
    <dbReference type="NCBI Taxonomy" id="3067653"/>
    <lineage>
        <taxon>Bacteria</taxon>
        <taxon>Pseudomonadati</taxon>
        <taxon>Pseudomonadota</taxon>
        <taxon>Gammaproteobacteria</taxon>
        <taxon>Methylococcales</taxon>
        <taxon>Methylococcaceae</taxon>
        <taxon>Methylomarinum</taxon>
    </lineage>
</organism>
<feature type="compositionally biased region" description="Polar residues" evidence="1">
    <location>
        <begin position="41"/>
        <end position="55"/>
    </location>
</feature>
<protein>
    <submittedName>
        <fullName evidence="2">Tetratricopeptide repeat protein</fullName>
    </submittedName>
</protein>
<sequence length="192" mass="21159">MKHYKLILALPFCLLQACSEFYGYQPPAPVYGKRVTNPYESETGRSYSATGVDTPSSEDREVLQQKEQAASLPTSKPAYRAPSMSPAVIALVAESDRSSRSGDLESAVAGLERALRIDPRNPTLTYKLAEIRMKQEKPRLAEDLAKKAALLAAGDSALKRKSWLLISEARKMQQNYHGAKEAKIKAESFVSP</sequence>
<dbReference type="Pfam" id="PF14559">
    <property type="entry name" value="TPR_19"/>
    <property type="match status" value="1"/>
</dbReference>
<dbReference type="EMBL" id="CP157743">
    <property type="protein sequence ID" value="XBS19581.1"/>
    <property type="molecule type" value="Genomic_DNA"/>
</dbReference>
<dbReference type="Proteomes" id="UP001225378">
    <property type="component" value="Chromosome"/>
</dbReference>
<evidence type="ECO:0000313" key="2">
    <source>
        <dbReference type="EMBL" id="XBS19581.1"/>
    </source>
</evidence>
<reference evidence="2 3" key="1">
    <citation type="journal article" date="2024" name="Microbiology">
        <title>Methylomarinum rosea sp. nov., a novel halophilic methanotrophic bacterium from the hypersaline Lake Elton.</title>
        <authorList>
            <person name="Suleimanov R.Z."/>
            <person name="Oshkin I.Y."/>
            <person name="Danilova O.V."/>
            <person name="Suzina N.E."/>
            <person name="Dedysh S.N."/>
        </authorList>
    </citation>
    <scope>NUCLEOTIDE SEQUENCE [LARGE SCALE GENOMIC DNA]</scope>
    <source>
        <strain evidence="2 3">Ch1-1</strain>
    </source>
</reference>
<feature type="region of interest" description="Disordered" evidence="1">
    <location>
        <begin position="41"/>
        <end position="77"/>
    </location>
</feature>
<gene>
    <name evidence="2" type="ORF">Q9L42_014615</name>
</gene>
<dbReference type="PROSITE" id="PS51257">
    <property type="entry name" value="PROKAR_LIPOPROTEIN"/>
    <property type="match status" value="1"/>
</dbReference>
<dbReference type="RefSeq" id="WP_305907674.1">
    <property type="nucleotide sequence ID" value="NZ_CP157743.1"/>
</dbReference>
<keyword evidence="3" id="KW-1185">Reference proteome</keyword>
<evidence type="ECO:0000313" key="3">
    <source>
        <dbReference type="Proteomes" id="UP001225378"/>
    </source>
</evidence>
<proteinExistence type="predicted"/>
<dbReference type="Gene3D" id="1.25.40.10">
    <property type="entry name" value="Tetratricopeptide repeat domain"/>
    <property type="match status" value="1"/>
</dbReference>
<accession>A0AAU7NSJ0</accession>
<dbReference type="InterPro" id="IPR011990">
    <property type="entry name" value="TPR-like_helical_dom_sf"/>
</dbReference>